<comment type="subcellular location">
    <subcellularLocation>
        <location evidence="1">Nucleus</location>
    </subcellularLocation>
</comment>
<organism evidence="8 9">
    <name type="scientific">Ceraceosorus bombacis</name>
    <dbReference type="NCBI Taxonomy" id="401625"/>
    <lineage>
        <taxon>Eukaryota</taxon>
        <taxon>Fungi</taxon>
        <taxon>Dikarya</taxon>
        <taxon>Basidiomycota</taxon>
        <taxon>Ustilaginomycotina</taxon>
        <taxon>Exobasidiomycetes</taxon>
        <taxon>Ceraceosorales</taxon>
        <taxon>Ceraceosoraceae</taxon>
        <taxon>Ceraceosorus</taxon>
    </lineage>
</organism>
<evidence type="ECO:0000256" key="7">
    <source>
        <dbReference type="SAM" id="MobiDB-lite"/>
    </source>
</evidence>
<evidence type="ECO:0000313" key="9">
    <source>
        <dbReference type="Proteomes" id="UP000054845"/>
    </source>
</evidence>
<dbReference type="GO" id="GO:0005524">
    <property type="term" value="F:ATP binding"/>
    <property type="evidence" value="ECO:0007669"/>
    <property type="project" value="UniProtKB-KW"/>
</dbReference>
<dbReference type="PANTHER" id="PTHR46239:SF1">
    <property type="entry name" value="DNA REPAIR PROTEIN RAD51 HOMOLOG 3"/>
    <property type="match status" value="1"/>
</dbReference>
<dbReference type="GO" id="GO:0000400">
    <property type="term" value="F:four-way junction DNA binding"/>
    <property type="evidence" value="ECO:0007669"/>
    <property type="project" value="TreeGrafter"/>
</dbReference>
<evidence type="ECO:0000313" key="8">
    <source>
        <dbReference type="EMBL" id="CEH19207.1"/>
    </source>
</evidence>
<dbReference type="GO" id="GO:0007131">
    <property type="term" value="P:reciprocal meiotic recombination"/>
    <property type="evidence" value="ECO:0007669"/>
    <property type="project" value="TreeGrafter"/>
</dbReference>
<feature type="region of interest" description="Disordered" evidence="7">
    <location>
        <begin position="337"/>
        <end position="357"/>
    </location>
</feature>
<dbReference type="GO" id="GO:0008821">
    <property type="term" value="F:crossover junction DNA endonuclease activity"/>
    <property type="evidence" value="ECO:0007669"/>
    <property type="project" value="TreeGrafter"/>
</dbReference>
<dbReference type="STRING" id="401625.A0A0P1BSA8"/>
<dbReference type="GO" id="GO:0005657">
    <property type="term" value="C:replication fork"/>
    <property type="evidence" value="ECO:0007669"/>
    <property type="project" value="TreeGrafter"/>
</dbReference>
<evidence type="ECO:0000256" key="1">
    <source>
        <dbReference type="ARBA" id="ARBA00004123"/>
    </source>
</evidence>
<protein>
    <submittedName>
        <fullName evidence="8">DNA REPAIR PROTEIN RAD51 HOMOLOG 3</fullName>
    </submittedName>
</protein>
<keyword evidence="5" id="KW-0234">DNA repair</keyword>
<reference evidence="8 9" key="1">
    <citation type="submission" date="2014-09" db="EMBL/GenBank/DDBJ databases">
        <authorList>
            <person name="Magalhaes I.L.F."/>
            <person name="Oliveira U."/>
            <person name="Santos F.R."/>
            <person name="Vidigal T.H.D.A."/>
            <person name="Brescovit A.D."/>
            <person name="Santos A.J."/>
        </authorList>
    </citation>
    <scope>NUCLEOTIDE SEQUENCE [LARGE SCALE GENOMIC DNA]</scope>
</reference>
<dbReference type="PANTHER" id="PTHR46239">
    <property type="entry name" value="DNA REPAIR PROTEIN RAD51 HOMOLOG 3 RAD51C"/>
    <property type="match status" value="1"/>
</dbReference>
<dbReference type="GO" id="GO:0033065">
    <property type="term" value="C:Rad51C-XRCC3 complex"/>
    <property type="evidence" value="ECO:0007669"/>
    <property type="project" value="TreeGrafter"/>
</dbReference>
<proteinExistence type="predicted"/>
<evidence type="ECO:0000256" key="4">
    <source>
        <dbReference type="ARBA" id="ARBA00022840"/>
    </source>
</evidence>
<dbReference type="Proteomes" id="UP000054845">
    <property type="component" value="Unassembled WGS sequence"/>
</dbReference>
<dbReference type="InterPro" id="IPR052093">
    <property type="entry name" value="HR_Repair_Mediator"/>
</dbReference>
<keyword evidence="4" id="KW-0067">ATP-binding</keyword>
<keyword evidence="6" id="KW-0539">Nucleus</keyword>
<dbReference type="EMBL" id="CCYA01000277">
    <property type="protein sequence ID" value="CEH19207.1"/>
    <property type="molecule type" value="Genomic_DNA"/>
</dbReference>
<name>A0A0P1BSA8_9BASI</name>
<dbReference type="SUPFAM" id="SSF52540">
    <property type="entry name" value="P-loop containing nucleoside triphosphate hydrolases"/>
    <property type="match status" value="1"/>
</dbReference>
<dbReference type="GO" id="GO:0000707">
    <property type="term" value="P:meiotic DNA recombinase assembly"/>
    <property type="evidence" value="ECO:0007669"/>
    <property type="project" value="TreeGrafter"/>
</dbReference>
<keyword evidence="2" id="KW-0547">Nucleotide-binding</keyword>
<evidence type="ECO:0000256" key="5">
    <source>
        <dbReference type="ARBA" id="ARBA00023204"/>
    </source>
</evidence>
<dbReference type="InterPro" id="IPR027417">
    <property type="entry name" value="P-loop_NTPase"/>
</dbReference>
<accession>A0A0P1BSA8</accession>
<dbReference type="Gene3D" id="3.40.50.300">
    <property type="entry name" value="P-loop containing nucleotide triphosphate hydrolases"/>
    <property type="match status" value="1"/>
</dbReference>
<dbReference type="AlphaFoldDB" id="A0A0P1BSA8"/>
<evidence type="ECO:0000256" key="2">
    <source>
        <dbReference type="ARBA" id="ARBA00022741"/>
    </source>
</evidence>
<keyword evidence="9" id="KW-1185">Reference proteome</keyword>
<evidence type="ECO:0000256" key="3">
    <source>
        <dbReference type="ARBA" id="ARBA00022763"/>
    </source>
</evidence>
<keyword evidence="3" id="KW-0227">DNA damage</keyword>
<evidence type="ECO:0000256" key="6">
    <source>
        <dbReference type="ARBA" id="ARBA00023242"/>
    </source>
</evidence>
<sequence>MAPGSLLEVTGGPGTGKTALLAAMAVAARLDALRECLLQMSSDGSCGSQRMDWDAVVEKAESVLVMDTEGSLPPSRILQAARSQIAALDAGDDPLLVCCNSTHAVNTLADLHRSGPCATGGQASRMLVKAVLVGVHHSRVPTLASLLAHIHLAFPTRHFESTDEDGDMPPDEHSSHLPARVRLILIDSISYHLRGPQGETAADRSIRSHALSRIAQFAERSRSRGICVVVSNQMTVKLFGNAGEVSNFRNHEATARLVPQVVRPVVRYEHEDDGEGPCEVVATTDEEAAWAFGERGSILGEETSRVTLFRAGPDYQTFAQLTGRAASHATALASASTSSAIKTEAPDGDLNADEATHPRDERMIASWKTWIRFHIDDQGAPHETRWPFPSQHAQSHV</sequence>
<dbReference type="GO" id="GO:0033063">
    <property type="term" value="C:Rad51B-Rad51C-Rad51D-XRCC2 complex"/>
    <property type="evidence" value="ECO:0007669"/>
    <property type="project" value="TreeGrafter"/>
</dbReference>
<dbReference type="OrthoDB" id="5957327at2759"/>